<protein>
    <submittedName>
        <fullName evidence="2">Rod binding protein</fullName>
    </submittedName>
</protein>
<dbReference type="AlphaFoldDB" id="A0A3D9HSH6"/>
<evidence type="ECO:0000313" key="3">
    <source>
        <dbReference type="Proteomes" id="UP000256845"/>
    </source>
</evidence>
<dbReference type="EMBL" id="QRDW01000002">
    <property type="protein sequence ID" value="RED52452.1"/>
    <property type="molecule type" value="Genomic_DNA"/>
</dbReference>
<gene>
    <name evidence="2" type="ORF">DFP90_102473</name>
</gene>
<dbReference type="Pfam" id="PF10135">
    <property type="entry name" value="Rod-binding"/>
    <property type="match status" value="1"/>
</dbReference>
<feature type="domain" description="Flagellar protein FlgJ N-terminal" evidence="1">
    <location>
        <begin position="53"/>
        <end position="97"/>
    </location>
</feature>
<dbReference type="OrthoDB" id="7862954at2"/>
<dbReference type="RefSeq" id="WP_115935987.1">
    <property type="nucleotide sequence ID" value="NZ_QRDW01000002.1"/>
</dbReference>
<comment type="caution">
    <text evidence="2">The sequence shown here is derived from an EMBL/GenBank/DDBJ whole genome shotgun (WGS) entry which is preliminary data.</text>
</comment>
<name>A0A3D9HSH6_9PROT</name>
<sequence>MEMASLDFQYDQAALAARKAPAIDPAKIKSREQARETAEEFEAMFLSLVVEEMFTGLDASNMFGGGNAEKMYRSMMAEEYGKSMAKNGGVGIADMVMTEILKLQEQAGQ</sequence>
<keyword evidence="3" id="KW-1185">Reference proteome</keyword>
<accession>A0A3D9HSH6</accession>
<organism evidence="2 3">
    <name type="scientific">Aestuariispira insulae</name>
    <dbReference type="NCBI Taxonomy" id="1461337"/>
    <lineage>
        <taxon>Bacteria</taxon>
        <taxon>Pseudomonadati</taxon>
        <taxon>Pseudomonadota</taxon>
        <taxon>Alphaproteobacteria</taxon>
        <taxon>Rhodospirillales</taxon>
        <taxon>Kiloniellaceae</taxon>
        <taxon>Aestuariispira</taxon>
    </lineage>
</organism>
<proteinExistence type="predicted"/>
<reference evidence="2 3" key="1">
    <citation type="submission" date="2018-07" db="EMBL/GenBank/DDBJ databases">
        <title>Genomic Encyclopedia of Type Strains, Phase III (KMG-III): the genomes of soil and plant-associated and newly described type strains.</title>
        <authorList>
            <person name="Whitman W."/>
        </authorList>
    </citation>
    <scope>NUCLEOTIDE SEQUENCE [LARGE SCALE GENOMIC DNA]</scope>
    <source>
        <strain evidence="2 3">CECT 8488</strain>
    </source>
</reference>
<dbReference type="Proteomes" id="UP000256845">
    <property type="component" value="Unassembled WGS sequence"/>
</dbReference>
<evidence type="ECO:0000313" key="2">
    <source>
        <dbReference type="EMBL" id="RED52452.1"/>
    </source>
</evidence>
<dbReference type="InterPro" id="IPR019301">
    <property type="entry name" value="Flagellar_prot_FlgJ_N"/>
</dbReference>
<evidence type="ECO:0000259" key="1">
    <source>
        <dbReference type="Pfam" id="PF10135"/>
    </source>
</evidence>